<dbReference type="EMBL" id="MN585971">
    <property type="protein sequence ID" value="QGJ88015.1"/>
    <property type="molecule type" value="Genomic_DNA"/>
</dbReference>
<feature type="region of interest" description="Disordered" evidence="1">
    <location>
        <begin position="42"/>
        <end position="61"/>
    </location>
</feature>
<accession>A0A649V7N9</accession>
<dbReference type="Pfam" id="PF04102">
    <property type="entry name" value="SlyX"/>
    <property type="match status" value="1"/>
</dbReference>
<organism evidence="2 3">
    <name type="scientific">Gordonia phage Avazak</name>
    <dbReference type="NCBI Taxonomy" id="2656529"/>
    <lineage>
        <taxon>Viruses</taxon>
        <taxon>Duplodnaviria</taxon>
        <taxon>Heunggongvirae</taxon>
        <taxon>Uroviricota</taxon>
        <taxon>Caudoviricetes</taxon>
        <taxon>Deejayvirinae</taxon>
        <taxon>Tanisvirus</taxon>
        <taxon>Tanisvirus avazak</taxon>
    </lineage>
</organism>
<dbReference type="KEGG" id="vg:55624284"/>
<dbReference type="RefSeq" id="YP_009853599.1">
    <property type="nucleotide sequence ID" value="NC_048822.1"/>
</dbReference>
<keyword evidence="3" id="KW-1185">Reference proteome</keyword>
<evidence type="ECO:0000256" key="1">
    <source>
        <dbReference type="SAM" id="MobiDB-lite"/>
    </source>
</evidence>
<reference evidence="2 3" key="1">
    <citation type="submission" date="2019-10" db="EMBL/GenBank/DDBJ databases">
        <authorList>
            <person name="Millar G.J."/>
            <person name="Stotolongo A."/>
            <person name="Acosta C.G."/>
            <person name="Alexandre C.L."/>
            <person name="Birchfield S.K."/>
            <person name="Bradshaw K.L."/>
            <person name="Collins J.L."/>
            <person name="Emile S.L."/>
            <person name="Gale T.J."/>
            <person name="Higgs R.I."/>
            <person name="Jakubik A.E."/>
            <person name="Jasna A.S."/>
            <person name="Lightbourn T.A."/>
            <person name="Ortegon K.B."/>
            <person name="Sargent D.P."/>
            <person name="Thermozier K.N."/>
            <person name="Thomas F."/>
            <person name="Tucker J.D."/>
            <person name="White J.S."/>
            <person name="Sconiers W.B."/>
            <person name="Coleman S.T."/>
            <person name="Riley H.L."/>
            <person name="Garlena R.A."/>
            <person name="Russell D.A."/>
            <person name="Pope W.H."/>
            <person name="Jacobs-Sera D."/>
            <person name="Hatfull G.F."/>
        </authorList>
    </citation>
    <scope>NUCLEOTIDE SEQUENCE [LARGE SCALE GENOMIC DNA]</scope>
</reference>
<dbReference type="InterPro" id="IPR007236">
    <property type="entry name" value="SlyX"/>
</dbReference>
<dbReference type="GeneID" id="55624284"/>
<name>A0A649V7N9_9CAUD</name>
<proteinExistence type="predicted"/>
<sequence length="61" mass="7209">MEVEAFERARAFDSETIIRQNEMIAEQRRELDRLREENRKLSDELNACVRSQGDGKPSRVE</sequence>
<evidence type="ECO:0000313" key="3">
    <source>
        <dbReference type="Proteomes" id="UP000425472"/>
    </source>
</evidence>
<dbReference type="Proteomes" id="UP000425472">
    <property type="component" value="Segment"/>
</dbReference>
<evidence type="ECO:0000313" key="2">
    <source>
        <dbReference type="EMBL" id="QGJ88015.1"/>
    </source>
</evidence>
<gene>
    <name evidence="2" type="primary">33</name>
    <name evidence="2" type="ORF">SEA_AVAZAK_33</name>
</gene>
<protein>
    <submittedName>
        <fullName evidence="2">Uncharacterized protein</fullName>
    </submittedName>
</protein>